<dbReference type="AlphaFoldDB" id="A0A4U6D591"/>
<gene>
    <name evidence="1" type="ORF">FDK13_16190</name>
</gene>
<dbReference type="EMBL" id="SZVO01000007">
    <property type="protein sequence ID" value="TKT91188.1"/>
    <property type="molecule type" value="Genomic_DNA"/>
</dbReference>
<evidence type="ECO:0000313" key="2">
    <source>
        <dbReference type="Proteomes" id="UP000304900"/>
    </source>
</evidence>
<evidence type="ECO:0000313" key="1">
    <source>
        <dbReference type="EMBL" id="TKT91188.1"/>
    </source>
</evidence>
<dbReference type="InterPro" id="IPR025345">
    <property type="entry name" value="DUF4249"/>
</dbReference>
<protein>
    <submittedName>
        <fullName evidence="1">DUF4249 domain-containing protein</fullName>
    </submittedName>
</protein>
<organism evidence="1 2">
    <name type="scientific">Dyadobacter frigoris</name>
    <dbReference type="NCBI Taxonomy" id="2576211"/>
    <lineage>
        <taxon>Bacteria</taxon>
        <taxon>Pseudomonadati</taxon>
        <taxon>Bacteroidota</taxon>
        <taxon>Cytophagia</taxon>
        <taxon>Cytophagales</taxon>
        <taxon>Spirosomataceae</taxon>
        <taxon>Dyadobacter</taxon>
    </lineage>
</organism>
<sequence length="313" mass="34362">MKKQNIHFKTGFFNVAIVLMAIIGLSGCEDVIDLKTETGPTQLVVDGWVTNQPGTQTITLTWSSAYFDSNPIQPVLGAKVTVTDNIGNVYNFADAGGNGKYTWGSLATDSLGRIGRKYTLRIEYEKEVYTSQNEIKRVPKIDSIAYTHETLPIKPDKDKGQKTGYIVEFYARDFIGTGDTYWIKEVLNGKTNVDKAEKISIAYDAAFSAGAPSDGLIFIQPLRRSITYDSLYQAGSHVGVELHSITNEAFYFLQQVVDQSTNGGIYATPIANIKSNVINADPKGRKALGYFGASAVSRMETIVDPAKARPEED</sequence>
<dbReference type="OrthoDB" id="1117670at2"/>
<name>A0A4U6D591_9BACT</name>
<reference evidence="1 2" key="1">
    <citation type="submission" date="2019-05" db="EMBL/GenBank/DDBJ databases">
        <title>Dyadobacter AR-3-8 sp. nov., isolated from arctic soil.</title>
        <authorList>
            <person name="Chaudhary D.K."/>
        </authorList>
    </citation>
    <scope>NUCLEOTIDE SEQUENCE [LARGE SCALE GENOMIC DNA]</scope>
    <source>
        <strain evidence="1 2">AR-3-8</strain>
    </source>
</reference>
<dbReference type="Proteomes" id="UP000304900">
    <property type="component" value="Unassembled WGS sequence"/>
</dbReference>
<proteinExistence type="predicted"/>
<dbReference type="PROSITE" id="PS51257">
    <property type="entry name" value="PROKAR_LIPOPROTEIN"/>
    <property type="match status" value="1"/>
</dbReference>
<dbReference type="RefSeq" id="WP_137341049.1">
    <property type="nucleotide sequence ID" value="NZ_BSQH01000013.1"/>
</dbReference>
<comment type="caution">
    <text evidence="1">The sequence shown here is derived from an EMBL/GenBank/DDBJ whole genome shotgun (WGS) entry which is preliminary data.</text>
</comment>
<accession>A0A4U6D591</accession>
<dbReference type="Pfam" id="PF14054">
    <property type="entry name" value="DUF4249"/>
    <property type="match status" value="1"/>
</dbReference>
<keyword evidence="2" id="KW-1185">Reference proteome</keyword>